<dbReference type="Proteomes" id="UP001153954">
    <property type="component" value="Unassembled WGS sequence"/>
</dbReference>
<evidence type="ECO:0008006" key="3">
    <source>
        <dbReference type="Google" id="ProtNLM"/>
    </source>
</evidence>
<proteinExistence type="predicted"/>
<keyword evidence="2" id="KW-1185">Reference proteome</keyword>
<protein>
    <recommendedName>
        <fullName evidence="3">Tc1-like transposase DDE domain-containing protein</fullName>
    </recommendedName>
</protein>
<reference evidence="1" key="1">
    <citation type="submission" date="2022-03" db="EMBL/GenBank/DDBJ databases">
        <authorList>
            <person name="Tunstrom K."/>
        </authorList>
    </citation>
    <scope>NUCLEOTIDE SEQUENCE</scope>
</reference>
<dbReference type="AlphaFoldDB" id="A0AAU9TL09"/>
<evidence type="ECO:0000313" key="1">
    <source>
        <dbReference type="EMBL" id="CAH2087775.1"/>
    </source>
</evidence>
<sequence>MEMETLWCGVVWELKDGNENVMVWGCMGAKGVGELNHLNSIKITTQSTSRVLLYNCPKVLHPPAQSPDMNPIENLWNKLDRRIRKYTITSISELKSKLQEEWHRIPAAYTASIVKTCQIG</sequence>
<dbReference type="EMBL" id="CAKOGL010000007">
    <property type="protein sequence ID" value="CAH2087775.1"/>
    <property type="molecule type" value="Genomic_DNA"/>
</dbReference>
<accession>A0AAU9TL09</accession>
<evidence type="ECO:0000313" key="2">
    <source>
        <dbReference type="Proteomes" id="UP001153954"/>
    </source>
</evidence>
<gene>
    <name evidence="1" type="ORF">EEDITHA_LOCUS3999</name>
</gene>
<organism evidence="1 2">
    <name type="scientific">Euphydryas editha</name>
    <name type="common">Edith's checkerspot</name>
    <dbReference type="NCBI Taxonomy" id="104508"/>
    <lineage>
        <taxon>Eukaryota</taxon>
        <taxon>Metazoa</taxon>
        <taxon>Ecdysozoa</taxon>
        <taxon>Arthropoda</taxon>
        <taxon>Hexapoda</taxon>
        <taxon>Insecta</taxon>
        <taxon>Pterygota</taxon>
        <taxon>Neoptera</taxon>
        <taxon>Endopterygota</taxon>
        <taxon>Lepidoptera</taxon>
        <taxon>Glossata</taxon>
        <taxon>Ditrysia</taxon>
        <taxon>Papilionoidea</taxon>
        <taxon>Nymphalidae</taxon>
        <taxon>Nymphalinae</taxon>
        <taxon>Euphydryas</taxon>
    </lineage>
</organism>
<dbReference type="InterPro" id="IPR036397">
    <property type="entry name" value="RNaseH_sf"/>
</dbReference>
<name>A0AAU9TL09_EUPED</name>
<dbReference type="GO" id="GO:0003676">
    <property type="term" value="F:nucleic acid binding"/>
    <property type="evidence" value="ECO:0007669"/>
    <property type="project" value="InterPro"/>
</dbReference>
<dbReference type="Gene3D" id="3.30.420.10">
    <property type="entry name" value="Ribonuclease H-like superfamily/Ribonuclease H"/>
    <property type="match status" value="1"/>
</dbReference>
<comment type="caution">
    <text evidence="1">The sequence shown here is derived from an EMBL/GenBank/DDBJ whole genome shotgun (WGS) entry which is preliminary data.</text>
</comment>